<name>A0A517MBD4_9BACT</name>
<proteinExistence type="predicted"/>
<dbReference type="EMBL" id="CP036262">
    <property type="protein sequence ID" value="QDS92185.1"/>
    <property type="molecule type" value="Genomic_DNA"/>
</dbReference>
<dbReference type="RefSeq" id="WP_145350451.1">
    <property type="nucleotide sequence ID" value="NZ_CP036262.1"/>
</dbReference>
<evidence type="ECO:0000313" key="2">
    <source>
        <dbReference type="EMBL" id="QDS92185.1"/>
    </source>
</evidence>
<feature type="region of interest" description="Disordered" evidence="1">
    <location>
        <begin position="33"/>
        <end position="72"/>
    </location>
</feature>
<sequence length="143" mass="15169">MRSTLPPTRGALFIPILLGVFLLGVYGCSSPDPDKLASPATPNSDEPADHDLHVNASETGTSPMTEKMPELKGLSPEDHKLAMAQHICPVTAEMLGTMGTPEKINVEGKAVFICCSGCEKKLLADPEKYLAALKDHGVTPPAF</sequence>
<dbReference type="KEGG" id="rml:FF011L_09220"/>
<dbReference type="AlphaFoldDB" id="A0A517MBD4"/>
<reference evidence="2 3" key="1">
    <citation type="submission" date="2019-02" db="EMBL/GenBank/DDBJ databases">
        <title>Deep-cultivation of Planctomycetes and their phenomic and genomic characterization uncovers novel biology.</title>
        <authorList>
            <person name="Wiegand S."/>
            <person name="Jogler M."/>
            <person name="Boedeker C."/>
            <person name="Pinto D."/>
            <person name="Vollmers J."/>
            <person name="Rivas-Marin E."/>
            <person name="Kohn T."/>
            <person name="Peeters S.H."/>
            <person name="Heuer A."/>
            <person name="Rast P."/>
            <person name="Oberbeckmann S."/>
            <person name="Bunk B."/>
            <person name="Jeske O."/>
            <person name="Meyerdierks A."/>
            <person name="Storesund J.E."/>
            <person name="Kallscheuer N."/>
            <person name="Luecker S."/>
            <person name="Lage O.M."/>
            <person name="Pohl T."/>
            <person name="Merkel B.J."/>
            <person name="Hornburger P."/>
            <person name="Mueller R.-W."/>
            <person name="Bruemmer F."/>
            <person name="Labrenz M."/>
            <person name="Spormann A.M."/>
            <person name="Op den Camp H."/>
            <person name="Overmann J."/>
            <person name="Amann R."/>
            <person name="Jetten M.S.M."/>
            <person name="Mascher T."/>
            <person name="Medema M.H."/>
            <person name="Devos D.P."/>
            <person name="Kaster A.-K."/>
            <person name="Ovreas L."/>
            <person name="Rohde M."/>
            <person name="Galperin M.Y."/>
            <person name="Jogler C."/>
        </authorList>
    </citation>
    <scope>NUCLEOTIDE SEQUENCE [LARGE SCALE GENOMIC DNA]</scope>
    <source>
        <strain evidence="2 3">FF011L</strain>
    </source>
</reference>
<dbReference type="Proteomes" id="UP000320672">
    <property type="component" value="Chromosome"/>
</dbReference>
<evidence type="ECO:0000256" key="1">
    <source>
        <dbReference type="SAM" id="MobiDB-lite"/>
    </source>
</evidence>
<evidence type="ECO:0008006" key="4">
    <source>
        <dbReference type="Google" id="ProtNLM"/>
    </source>
</evidence>
<dbReference type="PROSITE" id="PS51257">
    <property type="entry name" value="PROKAR_LIPOPROTEIN"/>
    <property type="match status" value="1"/>
</dbReference>
<gene>
    <name evidence="2" type="ORF">FF011L_09220</name>
</gene>
<accession>A0A517MBD4</accession>
<evidence type="ECO:0000313" key="3">
    <source>
        <dbReference type="Proteomes" id="UP000320672"/>
    </source>
</evidence>
<organism evidence="2 3">
    <name type="scientific">Roseimaritima multifibrata</name>
    <dbReference type="NCBI Taxonomy" id="1930274"/>
    <lineage>
        <taxon>Bacteria</taxon>
        <taxon>Pseudomonadati</taxon>
        <taxon>Planctomycetota</taxon>
        <taxon>Planctomycetia</taxon>
        <taxon>Pirellulales</taxon>
        <taxon>Pirellulaceae</taxon>
        <taxon>Roseimaritima</taxon>
    </lineage>
</organism>
<keyword evidence="3" id="KW-1185">Reference proteome</keyword>
<protein>
    <recommendedName>
        <fullName evidence="4">YHS domain protein</fullName>
    </recommendedName>
</protein>
<dbReference type="OrthoDB" id="281529at2"/>